<dbReference type="InterPro" id="IPR014756">
    <property type="entry name" value="Ig_E-set"/>
</dbReference>
<evidence type="ECO:0000313" key="6">
    <source>
        <dbReference type="EMBL" id="RHW44838.1"/>
    </source>
</evidence>
<dbReference type="SMART" id="SM00642">
    <property type="entry name" value="Aamy"/>
    <property type="match status" value="1"/>
</dbReference>
<comment type="similarity">
    <text evidence="1">Belongs to the glycosyl hydrolase 13 family.</text>
</comment>
<dbReference type="AlphaFoldDB" id="A0A417Z2G7"/>
<feature type="domain" description="Glycosyl hydrolase family 13 catalytic" evidence="5">
    <location>
        <begin position="166"/>
        <end position="580"/>
    </location>
</feature>
<dbReference type="InterPro" id="IPR011837">
    <property type="entry name" value="Glycogen_debranch_GlgX"/>
</dbReference>
<evidence type="ECO:0000313" key="7">
    <source>
        <dbReference type="Proteomes" id="UP000285376"/>
    </source>
</evidence>
<proteinExistence type="inferred from homology"/>
<evidence type="ECO:0000256" key="3">
    <source>
        <dbReference type="ARBA" id="ARBA00023295"/>
    </source>
</evidence>
<organism evidence="6 7">
    <name type="scientific">Dermacoccus abyssi</name>
    <dbReference type="NCBI Taxonomy" id="322596"/>
    <lineage>
        <taxon>Bacteria</taxon>
        <taxon>Bacillati</taxon>
        <taxon>Actinomycetota</taxon>
        <taxon>Actinomycetes</taxon>
        <taxon>Micrococcales</taxon>
        <taxon>Dermacoccaceae</taxon>
        <taxon>Dermacoccus</taxon>
    </lineage>
</organism>
<dbReference type="SUPFAM" id="SSF51445">
    <property type="entry name" value="(Trans)glycosidases"/>
    <property type="match status" value="1"/>
</dbReference>
<dbReference type="GO" id="GO:0005980">
    <property type="term" value="P:glycogen catabolic process"/>
    <property type="evidence" value="ECO:0007669"/>
    <property type="project" value="InterPro"/>
</dbReference>
<dbReference type="InterPro" id="IPR013780">
    <property type="entry name" value="Glyco_hydro_b"/>
</dbReference>
<dbReference type="InterPro" id="IPR044505">
    <property type="entry name" value="GlgX_Isoamylase_N_E_set"/>
</dbReference>
<dbReference type="CDD" id="cd02856">
    <property type="entry name" value="E_set_GDE_Isoamylase_N"/>
    <property type="match status" value="1"/>
</dbReference>
<dbReference type="InterPro" id="IPR017853">
    <property type="entry name" value="GH"/>
</dbReference>
<evidence type="ECO:0000259" key="5">
    <source>
        <dbReference type="SMART" id="SM00642"/>
    </source>
</evidence>
<reference evidence="6 7" key="1">
    <citation type="submission" date="2018-08" db="EMBL/GenBank/DDBJ databases">
        <title>Whole genome sequence analysis of Dermacoccus abyssi bacteria isolated from Deep Mariana trench Micromonospora spp reveals genes involved in the environmental adaptation and production of secondary metabolites.</title>
        <authorList>
            <person name="Abdel-Mageed W.M."/>
            <person name="Lehri B."/>
            <person name="Nouioui I."/>
            <person name="Goodfellow I."/>
            <person name="Jaspars M."/>
            <person name="Karlyshev A."/>
        </authorList>
    </citation>
    <scope>NUCLEOTIDE SEQUENCE [LARGE SCALE GENOMIC DNA]</scope>
    <source>
        <strain evidence="6 7">MT1.1</strain>
    </source>
</reference>
<sequence>MTAPPRVFARPPKPGVTLERGGVTFCVYAGHAERVWLCLFDGENETRHAMSDVGGGQWAIFRDDAGLGTRYGYRVRGRWAPDQGYRHNEAKLLLDPYAQAVDGEVTWRPEVFGHVVDEAFHGDDAVRDERDSAPYVPRSVVVDETYDWGDDASGPRVPMADTVFYETHVAGFSRLNPEVPEHLRGTYAGLAHPASIEHLRSLGVTSVELLPVHAFTDEPHLVKLGLTNYWGYNTLGFLAPHAAYASATDPQAVTREFKDTVKALHAAGLEVILDVVYNHTAEQSGHEGATFSLRGLDNRAYYRLDEHGRDIDVTGCGNSVDVRHPAAMRLVLDSLRHWVTTYHVDGFRFDLAVTLGRAPGDDFDPNAALLMAMRTDPVLSQVKLVAEPWDIGPNGWRTGQFPPGFSEWNDRFRNTVRDFWLGDVARAGAGQPGQGIADLATRLAGSRDLFAGPLRRPQAGVNYVTAHDGFPMADLTAYDSKHNEANGEHNHDGTSDNRSWNHGVEGQSDDPSIRAARLRTVRNLLGTLLLSAGVPMMTAGDEFARTQGGNNNAYCQDNETSWLSWDHDADQRQLVATTCHLTSLRERFSVLRHTTFFPGASDASDVADLRWFGAHGRTLTADEWNDPSVHTVQAHFDGSREHEESLLLVLHNGPGDEVTLPESAGVNAWEVLWDSSVPDPAQLAPETIPAGSARPVNGPTMLVLTPTS</sequence>
<dbReference type="InterPro" id="IPR004193">
    <property type="entry name" value="Glyco_hydro_13_N"/>
</dbReference>
<evidence type="ECO:0000256" key="4">
    <source>
        <dbReference type="SAM" id="MobiDB-lite"/>
    </source>
</evidence>
<comment type="caution">
    <text evidence="6">The sequence shown here is derived from an EMBL/GenBank/DDBJ whole genome shotgun (WGS) entry which is preliminary data.</text>
</comment>
<dbReference type="EMBL" id="QWLM01000013">
    <property type="protein sequence ID" value="RHW44838.1"/>
    <property type="molecule type" value="Genomic_DNA"/>
</dbReference>
<dbReference type="Pfam" id="PF02922">
    <property type="entry name" value="CBM_48"/>
    <property type="match status" value="1"/>
</dbReference>
<keyword evidence="2" id="KW-0378">Hydrolase</keyword>
<dbReference type="GO" id="GO:0004135">
    <property type="term" value="F:amylo-alpha-1,6-glucosidase activity"/>
    <property type="evidence" value="ECO:0007669"/>
    <property type="project" value="InterPro"/>
</dbReference>
<dbReference type="InterPro" id="IPR013783">
    <property type="entry name" value="Ig-like_fold"/>
</dbReference>
<name>A0A417Z2G7_9MICO</name>
<evidence type="ECO:0000256" key="2">
    <source>
        <dbReference type="ARBA" id="ARBA00022801"/>
    </source>
</evidence>
<dbReference type="NCBIfam" id="TIGR02100">
    <property type="entry name" value="glgX_debranch"/>
    <property type="match status" value="1"/>
</dbReference>
<feature type="region of interest" description="Disordered" evidence="4">
    <location>
        <begin position="482"/>
        <end position="510"/>
    </location>
</feature>
<dbReference type="Proteomes" id="UP000285376">
    <property type="component" value="Unassembled WGS sequence"/>
</dbReference>
<feature type="compositionally biased region" description="Basic and acidic residues" evidence="4">
    <location>
        <begin position="482"/>
        <end position="495"/>
    </location>
</feature>
<dbReference type="Gene3D" id="2.60.40.1180">
    <property type="entry name" value="Golgi alpha-mannosidase II"/>
    <property type="match status" value="1"/>
</dbReference>
<evidence type="ECO:0000256" key="1">
    <source>
        <dbReference type="ARBA" id="ARBA00008061"/>
    </source>
</evidence>
<protein>
    <submittedName>
        <fullName evidence="6">Glycogen debranching enzyme GlgX</fullName>
    </submittedName>
</protein>
<keyword evidence="3" id="KW-0326">Glycosidase</keyword>
<dbReference type="CDD" id="cd11326">
    <property type="entry name" value="AmyAc_Glg_debranch"/>
    <property type="match status" value="1"/>
</dbReference>
<dbReference type="SUPFAM" id="SSF51011">
    <property type="entry name" value="Glycosyl hydrolase domain"/>
    <property type="match status" value="1"/>
</dbReference>
<dbReference type="SUPFAM" id="SSF81296">
    <property type="entry name" value="E set domains"/>
    <property type="match status" value="1"/>
</dbReference>
<dbReference type="Gene3D" id="3.20.20.80">
    <property type="entry name" value="Glycosidases"/>
    <property type="match status" value="1"/>
</dbReference>
<dbReference type="PANTHER" id="PTHR43002">
    <property type="entry name" value="GLYCOGEN DEBRANCHING ENZYME"/>
    <property type="match status" value="1"/>
</dbReference>
<accession>A0A417Z2G7</accession>
<dbReference type="Gene3D" id="2.60.40.10">
    <property type="entry name" value="Immunoglobulins"/>
    <property type="match status" value="1"/>
</dbReference>
<dbReference type="RefSeq" id="WP_118914122.1">
    <property type="nucleotide sequence ID" value="NZ_CBCRVH010000004.1"/>
</dbReference>
<gene>
    <name evidence="6" type="primary">glgX</name>
    <name evidence="6" type="ORF">D1832_11350</name>
</gene>
<dbReference type="InterPro" id="IPR006047">
    <property type="entry name" value="GH13_cat_dom"/>
</dbReference>